<reference evidence="2 3" key="1">
    <citation type="submission" date="2022-06" db="EMBL/GenBank/DDBJ databases">
        <title>Genomic Encyclopedia of Archaeal and Bacterial Type Strains, Phase II (KMG-II): from individual species to whole genera.</title>
        <authorList>
            <person name="Goeker M."/>
        </authorList>
    </citation>
    <scope>NUCLEOTIDE SEQUENCE [LARGE SCALE GENOMIC DNA]</scope>
    <source>
        <strain evidence="2 3">DSM 45037</strain>
    </source>
</reference>
<organism evidence="2 3">
    <name type="scientific">Williamsia serinedens</name>
    <dbReference type="NCBI Taxonomy" id="391736"/>
    <lineage>
        <taxon>Bacteria</taxon>
        <taxon>Bacillati</taxon>
        <taxon>Actinomycetota</taxon>
        <taxon>Actinomycetes</taxon>
        <taxon>Mycobacteriales</taxon>
        <taxon>Nocardiaceae</taxon>
        <taxon>Williamsia</taxon>
    </lineage>
</organism>
<name>A0ABT1GW53_9NOCA</name>
<feature type="region of interest" description="Disordered" evidence="1">
    <location>
        <begin position="1"/>
        <end position="21"/>
    </location>
</feature>
<dbReference type="Proteomes" id="UP001205740">
    <property type="component" value="Unassembled WGS sequence"/>
</dbReference>
<evidence type="ECO:0000313" key="3">
    <source>
        <dbReference type="Proteomes" id="UP001205740"/>
    </source>
</evidence>
<evidence type="ECO:0000256" key="1">
    <source>
        <dbReference type="SAM" id="MobiDB-lite"/>
    </source>
</evidence>
<comment type="caution">
    <text evidence="2">The sequence shown here is derived from an EMBL/GenBank/DDBJ whole genome shotgun (WGS) entry which is preliminary data.</text>
</comment>
<proteinExistence type="predicted"/>
<sequence>MADDTATESAQATDASEAAVQAPKKAVAAATRFVRQGGGSAKAVIEPIGAAGVRILMVAEDGGVIGDQVVKDVASAHAVVDAVEGLTAAEWDRELSAAATPAPGHWRKMAGWVANT</sequence>
<keyword evidence="3" id="KW-1185">Reference proteome</keyword>
<dbReference type="RefSeq" id="WP_253652801.1">
    <property type="nucleotide sequence ID" value="NZ_BAAAOE010000004.1"/>
</dbReference>
<evidence type="ECO:0000313" key="2">
    <source>
        <dbReference type="EMBL" id="MCP2159212.1"/>
    </source>
</evidence>
<accession>A0ABT1GW53</accession>
<gene>
    <name evidence="2" type="ORF">LX12_000376</name>
</gene>
<dbReference type="EMBL" id="JAMTCG010000001">
    <property type="protein sequence ID" value="MCP2159212.1"/>
    <property type="molecule type" value="Genomic_DNA"/>
</dbReference>
<protein>
    <submittedName>
        <fullName evidence="2">Uncharacterized protein</fullName>
    </submittedName>
</protein>